<proteinExistence type="predicted"/>
<name>E2ZEP0_9FIRM</name>
<protein>
    <submittedName>
        <fullName evidence="1">Uncharacterized protein</fullName>
    </submittedName>
</protein>
<organism evidence="1 2">
    <name type="scientific">Faecalibacterium cf. prausnitzii KLE1255</name>
    <dbReference type="NCBI Taxonomy" id="748224"/>
    <lineage>
        <taxon>Bacteria</taxon>
        <taxon>Bacillati</taxon>
        <taxon>Bacillota</taxon>
        <taxon>Clostridia</taxon>
        <taxon>Eubacteriales</taxon>
        <taxon>Oscillospiraceae</taxon>
        <taxon>Faecalibacterium</taxon>
    </lineage>
</organism>
<dbReference type="Proteomes" id="UP000006028">
    <property type="component" value="Unassembled WGS sequence"/>
</dbReference>
<evidence type="ECO:0000313" key="1">
    <source>
        <dbReference type="EMBL" id="EFQ08341.1"/>
    </source>
</evidence>
<dbReference type="AlphaFoldDB" id="E2ZEP0"/>
<sequence length="47" mass="5500">MFYPPLDNQKILLIKEYSLFLRGCNSQNAPFYSARVTLFLHCSLIFS</sequence>
<dbReference type="BioCyc" id="FCF748224-HMP:GTSS-2253-MONOMER"/>
<comment type="caution">
    <text evidence="1">The sequence shown here is derived from an EMBL/GenBank/DDBJ whole genome shotgun (WGS) entry which is preliminary data.</text>
</comment>
<dbReference type="EMBL" id="AECU01000014">
    <property type="protein sequence ID" value="EFQ08341.1"/>
    <property type="molecule type" value="Genomic_DNA"/>
</dbReference>
<gene>
    <name evidence="1" type="ORF">HMPREF9436_00118</name>
</gene>
<dbReference type="HOGENOM" id="CLU_3168279_0_0_9"/>
<evidence type="ECO:0000313" key="2">
    <source>
        <dbReference type="Proteomes" id="UP000006028"/>
    </source>
</evidence>
<accession>E2ZEP0</accession>
<reference evidence="1 2" key="1">
    <citation type="submission" date="2010-08" db="EMBL/GenBank/DDBJ databases">
        <authorList>
            <person name="Weinstock G."/>
            <person name="Sodergren E."/>
            <person name="Clifton S."/>
            <person name="Fulton L."/>
            <person name="Fulton B."/>
            <person name="Courtney L."/>
            <person name="Fronick C."/>
            <person name="Harrison M."/>
            <person name="Strong C."/>
            <person name="Farmer C."/>
            <person name="Delahaunty K."/>
            <person name="Markovic C."/>
            <person name="Hall O."/>
            <person name="Minx P."/>
            <person name="Tomlinson C."/>
            <person name="Mitreva M."/>
            <person name="Hou S."/>
            <person name="Chen J."/>
            <person name="Wollam A."/>
            <person name="Pepin K.H."/>
            <person name="Johnson M."/>
            <person name="Bhonagiri V."/>
            <person name="Zhang X."/>
            <person name="Suruliraj S."/>
            <person name="Warren W."/>
            <person name="Chinwalla A."/>
            <person name="Mardis E.R."/>
            <person name="Wilson R.K."/>
        </authorList>
    </citation>
    <scope>NUCLEOTIDE SEQUENCE [LARGE SCALE GENOMIC DNA]</scope>
    <source>
        <strain evidence="1 2">KLE1255</strain>
    </source>
</reference>